<comment type="catalytic activity">
    <reaction evidence="3">
        <text>DNA(n) + a 2'-deoxyribonucleoside 5'-triphosphate = DNA(n+1) + diphosphate</text>
        <dbReference type="Rhea" id="RHEA:22508"/>
        <dbReference type="Rhea" id="RHEA-COMP:17339"/>
        <dbReference type="Rhea" id="RHEA-COMP:17340"/>
        <dbReference type="ChEBI" id="CHEBI:33019"/>
        <dbReference type="ChEBI" id="CHEBI:61560"/>
        <dbReference type="ChEBI" id="CHEBI:173112"/>
        <dbReference type="EC" id="2.7.7.7"/>
    </reaction>
</comment>
<dbReference type="AlphaFoldDB" id="A0A931G1K3"/>
<evidence type="ECO:0000256" key="2">
    <source>
        <dbReference type="ARBA" id="ARBA00025589"/>
    </source>
</evidence>
<gene>
    <name evidence="6" type="ORF">I4J89_41860</name>
</gene>
<dbReference type="InterPro" id="IPR043502">
    <property type="entry name" value="DNA/RNA_pol_sf"/>
</dbReference>
<dbReference type="GO" id="GO:0005829">
    <property type="term" value="C:cytosol"/>
    <property type="evidence" value="ECO:0007669"/>
    <property type="project" value="TreeGrafter"/>
</dbReference>
<dbReference type="Gene3D" id="3.30.70.270">
    <property type="match status" value="1"/>
</dbReference>
<evidence type="ECO:0000256" key="3">
    <source>
        <dbReference type="ARBA" id="ARBA00049244"/>
    </source>
</evidence>
<reference evidence="6" key="1">
    <citation type="submission" date="2020-11" db="EMBL/GenBank/DDBJ databases">
        <title>Isolation and identification of active actinomycetes.</title>
        <authorList>
            <person name="Sun X."/>
        </authorList>
    </citation>
    <scope>NUCLEOTIDE SEQUENCE</scope>
    <source>
        <strain evidence="6">NEAU-A11</strain>
    </source>
</reference>
<dbReference type="InterPro" id="IPR043128">
    <property type="entry name" value="Rev_trsase/Diguanyl_cyclase"/>
</dbReference>
<evidence type="ECO:0000256" key="1">
    <source>
        <dbReference type="ARBA" id="ARBA00010945"/>
    </source>
</evidence>
<dbReference type="Proteomes" id="UP000598146">
    <property type="component" value="Unassembled WGS sequence"/>
</dbReference>
<evidence type="ECO:0000313" key="7">
    <source>
        <dbReference type="Proteomes" id="UP000598146"/>
    </source>
</evidence>
<dbReference type="InterPro" id="IPR050116">
    <property type="entry name" value="DNA_polymerase-Y"/>
</dbReference>
<dbReference type="PROSITE" id="PS50173">
    <property type="entry name" value="UMUC"/>
    <property type="match status" value="1"/>
</dbReference>
<evidence type="ECO:0000313" key="6">
    <source>
        <dbReference type="EMBL" id="MBG0568003.1"/>
    </source>
</evidence>
<dbReference type="SUPFAM" id="SSF56672">
    <property type="entry name" value="DNA/RNA polymerases"/>
    <property type="match status" value="1"/>
</dbReference>
<proteinExistence type="inferred from homology"/>
<dbReference type="PANTHER" id="PTHR11076">
    <property type="entry name" value="DNA REPAIR POLYMERASE UMUC / TRANSFERASE FAMILY MEMBER"/>
    <property type="match status" value="1"/>
</dbReference>
<feature type="region of interest" description="Disordered" evidence="4">
    <location>
        <begin position="67"/>
        <end position="90"/>
    </location>
</feature>
<evidence type="ECO:0000259" key="5">
    <source>
        <dbReference type="PROSITE" id="PS50173"/>
    </source>
</evidence>
<name>A0A931G1K3_9ACTN</name>
<dbReference type="InterPro" id="IPR001126">
    <property type="entry name" value="UmuC"/>
</dbReference>
<dbReference type="GO" id="GO:0006281">
    <property type="term" value="P:DNA repair"/>
    <property type="evidence" value="ECO:0007669"/>
    <property type="project" value="InterPro"/>
</dbReference>
<dbReference type="GO" id="GO:0003887">
    <property type="term" value="F:DNA-directed DNA polymerase activity"/>
    <property type="evidence" value="ECO:0007669"/>
    <property type="project" value="UniProtKB-EC"/>
</dbReference>
<dbReference type="RefSeq" id="WP_196419778.1">
    <property type="nucleotide sequence ID" value="NZ_JADQTO010000033.1"/>
</dbReference>
<organism evidence="6 7">
    <name type="scientific">Actinoplanes aureus</name>
    <dbReference type="NCBI Taxonomy" id="2792083"/>
    <lineage>
        <taxon>Bacteria</taxon>
        <taxon>Bacillati</taxon>
        <taxon>Actinomycetota</taxon>
        <taxon>Actinomycetes</taxon>
        <taxon>Micromonosporales</taxon>
        <taxon>Micromonosporaceae</taxon>
        <taxon>Actinoplanes</taxon>
    </lineage>
</organism>
<evidence type="ECO:0000256" key="4">
    <source>
        <dbReference type="SAM" id="MobiDB-lite"/>
    </source>
</evidence>
<dbReference type="GO" id="GO:0009432">
    <property type="term" value="P:SOS response"/>
    <property type="evidence" value="ECO:0007669"/>
    <property type="project" value="TreeGrafter"/>
</dbReference>
<accession>A0A931G1K3</accession>
<protein>
    <recommendedName>
        <fullName evidence="5">UmuC domain-containing protein</fullName>
    </recommendedName>
</protein>
<dbReference type="Pfam" id="PF00817">
    <property type="entry name" value="IMS"/>
    <property type="match status" value="1"/>
</dbReference>
<comment type="caution">
    <text evidence="6">The sequence shown here is derived from an EMBL/GenBank/DDBJ whole genome shotgun (WGS) entry which is preliminary data.</text>
</comment>
<feature type="compositionally biased region" description="Basic residues" evidence="4">
    <location>
        <begin position="80"/>
        <end position="90"/>
    </location>
</feature>
<comment type="similarity">
    <text evidence="1">Belongs to the DNA polymerase type-Y family.</text>
</comment>
<comment type="function">
    <text evidence="2">Poorly processive, error-prone DNA polymerase involved in untargeted mutagenesis. Copies undamaged DNA at stalled replication forks, which arise in vivo from mismatched or misaligned primer ends. These misaligned primers can be extended by PolIV. Exhibits no 3'-5' exonuclease (proofreading) activity. May be involved in translesional synthesis, in conjunction with the beta clamp from PolIII.</text>
</comment>
<keyword evidence="7" id="KW-1185">Reference proteome</keyword>
<dbReference type="EMBL" id="JADQTO010000033">
    <property type="protein sequence ID" value="MBG0568003.1"/>
    <property type="molecule type" value="Genomic_DNA"/>
</dbReference>
<dbReference type="Gene3D" id="3.40.1170.60">
    <property type="match status" value="1"/>
</dbReference>
<dbReference type="PANTHER" id="PTHR11076:SF33">
    <property type="entry name" value="DNA POLYMERASE KAPPA"/>
    <property type="match status" value="1"/>
</dbReference>
<sequence>MATASREAREFGVHSGMPMRMAARKCPDAVFLRTDMPAYRQASARVMATLRDLPVRLEVYGPDEAFLGADIDDHSGSRPTSRRRSSIRSG</sequence>
<dbReference type="GO" id="GO:0042276">
    <property type="term" value="P:error-prone translesion synthesis"/>
    <property type="evidence" value="ECO:0007669"/>
    <property type="project" value="TreeGrafter"/>
</dbReference>
<feature type="domain" description="UmuC" evidence="5">
    <location>
        <begin position="1"/>
        <end position="67"/>
    </location>
</feature>